<evidence type="ECO:0000313" key="3">
    <source>
        <dbReference type="Proteomes" id="UP000001312"/>
    </source>
</evidence>
<organism evidence="2 3">
    <name type="scientific">Sclerotinia sclerotiorum (strain ATCC 18683 / 1980 / Ss-1)</name>
    <name type="common">White mold</name>
    <name type="synonym">Whetzelinia sclerotiorum</name>
    <dbReference type="NCBI Taxonomy" id="665079"/>
    <lineage>
        <taxon>Eukaryota</taxon>
        <taxon>Fungi</taxon>
        <taxon>Dikarya</taxon>
        <taxon>Ascomycota</taxon>
        <taxon>Pezizomycotina</taxon>
        <taxon>Leotiomycetes</taxon>
        <taxon>Helotiales</taxon>
        <taxon>Sclerotiniaceae</taxon>
        <taxon>Sclerotinia</taxon>
    </lineage>
</organism>
<evidence type="ECO:0000313" key="2">
    <source>
        <dbReference type="EMBL" id="EDO03628.1"/>
    </source>
</evidence>
<dbReference type="AlphaFoldDB" id="A7ELB2"/>
<dbReference type="EMBL" id="CH476627">
    <property type="protein sequence ID" value="EDO03628.1"/>
    <property type="molecule type" value="Genomic_DNA"/>
</dbReference>
<gene>
    <name evidence="2" type="ORF">SS1G_06109</name>
</gene>
<dbReference type="KEGG" id="ssl:SS1G_06109"/>
<dbReference type="HOGENOM" id="CLU_3107819_0_0_1"/>
<keyword evidence="3" id="KW-1185">Reference proteome</keyword>
<protein>
    <submittedName>
        <fullName evidence="2">Uncharacterized protein</fullName>
    </submittedName>
</protein>
<dbReference type="RefSeq" id="XP_001593187.1">
    <property type="nucleotide sequence ID" value="XM_001593137.1"/>
</dbReference>
<evidence type="ECO:0000256" key="1">
    <source>
        <dbReference type="SAM" id="MobiDB-lite"/>
    </source>
</evidence>
<reference evidence="3" key="1">
    <citation type="journal article" date="2011" name="PLoS Genet.">
        <title>Genomic analysis of the necrotrophic fungal pathogens Sclerotinia sclerotiorum and Botrytis cinerea.</title>
        <authorList>
            <person name="Amselem J."/>
            <person name="Cuomo C.A."/>
            <person name="van Kan J.A."/>
            <person name="Viaud M."/>
            <person name="Benito E.P."/>
            <person name="Couloux A."/>
            <person name="Coutinho P.M."/>
            <person name="de Vries R.P."/>
            <person name="Dyer P.S."/>
            <person name="Fillinger S."/>
            <person name="Fournier E."/>
            <person name="Gout L."/>
            <person name="Hahn M."/>
            <person name="Kohn L."/>
            <person name="Lapalu N."/>
            <person name="Plummer K.M."/>
            <person name="Pradier J.M."/>
            <person name="Quevillon E."/>
            <person name="Sharon A."/>
            <person name="Simon A."/>
            <person name="ten Have A."/>
            <person name="Tudzynski B."/>
            <person name="Tudzynski P."/>
            <person name="Wincker P."/>
            <person name="Andrew M."/>
            <person name="Anthouard V."/>
            <person name="Beever R.E."/>
            <person name="Beffa R."/>
            <person name="Benoit I."/>
            <person name="Bouzid O."/>
            <person name="Brault B."/>
            <person name="Chen Z."/>
            <person name="Choquer M."/>
            <person name="Collemare J."/>
            <person name="Cotton P."/>
            <person name="Danchin E.G."/>
            <person name="Da Silva C."/>
            <person name="Gautier A."/>
            <person name="Giraud C."/>
            <person name="Giraud T."/>
            <person name="Gonzalez C."/>
            <person name="Grossetete S."/>
            <person name="Guldener U."/>
            <person name="Henrissat B."/>
            <person name="Howlett B.J."/>
            <person name="Kodira C."/>
            <person name="Kretschmer M."/>
            <person name="Lappartient A."/>
            <person name="Leroch M."/>
            <person name="Levis C."/>
            <person name="Mauceli E."/>
            <person name="Neuveglise C."/>
            <person name="Oeser B."/>
            <person name="Pearson M."/>
            <person name="Poulain J."/>
            <person name="Poussereau N."/>
            <person name="Quesneville H."/>
            <person name="Rascle C."/>
            <person name="Schumacher J."/>
            <person name="Segurens B."/>
            <person name="Sexton A."/>
            <person name="Silva E."/>
            <person name="Sirven C."/>
            <person name="Soanes D.M."/>
            <person name="Talbot N.J."/>
            <person name="Templeton M."/>
            <person name="Yandava C."/>
            <person name="Yarden O."/>
            <person name="Zeng Q."/>
            <person name="Rollins J.A."/>
            <person name="Lebrun M.H."/>
            <person name="Dickman M."/>
        </authorList>
    </citation>
    <scope>NUCLEOTIDE SEQUENCE [LARGE SCALE GENOMIC DNA]</scope>
    <source>
        <strain evidence="3">ATCC 18683 / 1980 / Ss-1</strain>
    </source>
</reference>
<feature type="compositionally biased region" description="Basic and acidic residues" evidence="1">
    <location>
        <begin position="17"/>
        <end position="37"/>
    </location>
</feature>
<dbReference type="InParanoid" id="A7ELB2"/>
<proteinExistence type="predicted"/>
<feature type="region of interest" description="Disordered" evidence="1">
    <location>
        <begin position="17"/>
        <end position="51"/>
    </location>
</feature>
<sequence>MWQGTVATARLFRRVPDRNEKGEMGREREYKEREGEKGGYQGRGKKCEIQF</sequence>
<dbReference type="Proteomes" id="UP000001312">
    <property type="component" value="Unassembled WGS sequence"/>
</dbReference>
<accession>A7ELB2</accession>
<name>A7ELB2_SCLS1</name>
<dbReference type="GeneID" id="5489101"/>